<proteinExistence type="predicted"/>
<dbReference type="EMBL" id="ML120490">
    <property type="protein sequence ID" value="RPA91656.1"/>
    <property type="molecule type" value="Genomic_DNA"/>
</dbReference>
<dbReference type="OrthoDB" id="2017974at2759"/>
<dbReference type="AlphaFoldDB" id="A0A3N4J0H0"/>
<gene>
    <name evidence="1" type="ORF">L873DRAFT_1712983</name>
</gene>
<evidence type="ECO:0000313" key="2">
    <source>
        <dbReference type="Proteomes" id="UP000276215"/>
    </source>
</evidence>
<protein>
    <recommendedName>
        <fullName evidence="3">PIN domain-containing protein</fullName>
    </recommendedName>
</protein>
<feature type="non-terminal residue" evidence="1">
    <location>
        <position position="1"/>
    </location>
</feature>
<evidence type="ECO:0000313" key="1">
    <source>
        <dbReference type="EMBL" id="RPA91656.1"/>
    </source>
</evidence>
<dbReference type="Gene3D" id="3.40.50.1010">
    <property type="entry name" value="5'-nuclease"/>
    <property type="match status" value="1"/>
</dbReference>
<dbReference type="Proteomes" id="UP000276215">
    <property type="component" value="Unassembled WGS sequence"/>
</dbReference>
<organism evidence="1 2">
    <name type="scientific">Choiromyces venosus 120613-1</name>
    <dbReference type="NCBI Taxonomy" id="1336337"/>
    <lineage>
        <taxon>Eukaryota</taxon>
        <taxon>Fungi</taxon>
        <taxon>Dikarya</taxon>
        <taxon>Ascomycota</taxon>
        <taxon>Pezizomycotina</taxon>
        <taxon>Pezizomycetes</taxon>
        <taxon>Pezizales</taxon>
        <taxon>Tuberaceae</taxon>
        <taxon>Choiromyces</taxon>
    </lineage>
</organism>
<name>A0A3N4J0H0_9PEZI</name>
<sequence>PKQVVSKGPKSLKENFMFVPVLVVDSNILLSQPGIFKQMVSALNWSIVTPNTFITELLSLTSSTGPVGDSAMAAVIAIHEALTD</sequence>
<reference evidence="1 2" key="1">
    <citation type="journal article" date="2018" name="Nat. Ecol. Evol.">
        <title>Pezizomycetes genomes reveal the molecular basis of ectomycorrhizal truffle lifestyle.</title>
        <authorList>
            <person name="Murat C."/>
            <person name="Payen T."/>
            <person name="Noel B."/>
            <person name="Kuo A."/>
            <person name="Morin E."/>
            <person name="Chen J."/>
            <person name="Kohler A."/>
            <person name="Krizsan K."/>
            <person name="Balestrini R."/>
            <person name="Da Silva C."/>
            <person name="Montanini B."/>
            <person name="Hainaut M."/>
            <person name="Levati E."/>
            <person name="Barry K.W."/>
            <person name="Belfiori B."/>
            <person name="Cichocki N."/>
            <person name="Clum A."/>
            <person name="Dockter R.B."/>
            <person name="Fauchery L."/>
            <person name="Guy J."/>
            <person name="Iotti M."/>
            <person name="Le Tacon F."/>
            <person name="Lindquist E.A."/>
            <person name="Lipzen A."/>
            <person name="Malagnac F."/>
            <person name="Mello A."/>
            <person name="Molinier V."/>
            <person name="Miyauchi S."/>
            <person name="Poulain J."/>
            <person name="Riccioni C."/>
            <person name="Rubini A."/>
            <person name="Sitrit Y."/>
            <person name="Splivallo R."/>
            <person name="Traeger S."/>
            <person name="Wang M."/>
            <person name="Zifcakova L."/>
            <person name="Wipf D."/>
            <person name="Zambonelli A."/>
            <person name="Paolocci F."/>
            <person name="Nowrousian M."/>
            <person name="Ottonello S."/>
            <person name="Baldrian P."/>
            <person name="Spatafora J.W."/>
            <person name="Henrissat B."/>
            <person name="Nagy L.G."/>
            <person name="Aury J.M."/>
            <person name="Wincker P."/>
            <person name="Grigoriev I.V."/>
            <person name="Bonfante P."/>
            <person name="Martin F.M."/>
        </authorList>
    </citation>
    <scope>NUCLEOTIDE SEQUENCE [LARGE SCALE GENOMIC DNA]</scope>
    <source>
        <strain evidence="1 2">120613-1</strain>
    </source>
</reference>
<accession>A0A3N4J0H0</accession>
<keyword evidence="2" id="KW-1185">Reference proteome</keyword>
<evidence type="ECO:0008006" key="3">
    <source>
        <dbReference type="Google" id="ProtNLM"/>
    </source>
</evidence>